<name>A0A7G8PTP2_9FLAO</name>
<organism evidence="1 2">
    <name type="scientific">Constantimarinum furrinae</name>
    <dbReference type="NCBI Taxonomy" id="2562285"/>
    <lineage>
        <taxon>Bacteria</taxon>
        <taxon>Pseudomonadati</taxon>
        <taxon>Bacteroidota</taxon>
        <taxon>Flavobacteriia</taxon>
        <taxon>Flavobacteriales</taxon>
        <taxon>Flavobacteriaceae</taxon>
        <taxon>Altibacter/Constantimarinum group</taxon>
        <taxon>Constantimarinum</taxon>
    </lineage>
</organism>
<evidence type="ECO:0000313" key="2">
    <source>
        <dbReference type="Proteomes" id="UP000515514"/>
    </source>
</evidence>
<proteinExistence type="predicted"/>
<dbReference type="EMBL" id="CP052909">
    <property type="protein sequence ID" value="QNJ97708.1"/>
    <property type="molecule type" value="Genomic_DNA"/>
</dbReference>
<accession>A0A7G8PTP2</accession>
<dbReference type="KEGG" id="alti:ALE3EI_1137"/>
<sequence length="223" mass="25645">MNKVKISINQLVDFRLATQNKKLRILRDQKKVNPFRANWYQMSRSRIKKSIATGGDLEPILAGIQELKNRRKLTPMQLNNRNVSIEAMQRFLSIKIPKIFNNPITVVKNVQHKSINIQGVEVIISPDLIFRAEIDGLTYYGAIKLHISKNNVFDRTQSKQVAAALYKFMDDNVKESKGKVLPEFCISLDVFGDKFTSAPKNFIKCYGELERVCEEIKFLWPAA</sequence>
<evidence type="ECO:0000313" key="1">
    <source>
        <dbReference type="EMBL" id="QNJ97708.1"/>
    </source>
</evidence>
<dbReference type="Proteomes" id="UP000515514">
    <property type="component" value="Chromosome"/>
</dbReference>
<gene>
    <name evidence="1" type="ORF">ALE3EI_1137</name>
</gene>
<dbReference type="RefSeq" id="WP_186991822.1">
    <property type="nucleotide sequence ID" value="NZ_CP052909.1"/>
</dbReference>
<reference evidence="1 2" key="1">
    <citation type="submission" date="2020-04" db="EMBL/GenBank/DDBJ databases">
        <title>Genome sequence of Altibacter aquimarinus strain ALE3EI.</title>
        <authorList>
            <person name="Oh H.-M."/>
            <person name="Jang D."/>
        </authorList>
    </citation>
    <scope>NUCLEOTIDE SEQUENCE [LARGE SCALE GENOMIC DNA]</scope>
    <source>
        <strain evidence="1 2">ALE3EI</strain>
    </source>
</reference>
<protein>
    <submittedName>
        <fullName evidence="1">Uncharacterized protein</fullName>
    </submittedName>
</protein>
<keyword evidence="2" id="KW-1185">Reference proteome</keyword>
<dbReference type="AlphaFoldDB" id="A0A7G8PTP2"/>